<evidence type="ECO:0000256" key="6">
    <source>
        <dbReference type="ARBA" id="ARBA00022723"/>
    </source>
</evidence>
<dbReference type="GO" id="GO:0008395">
    <property type="term" value="F:steroid hydroxylase activity"/>
    <property type="evidence" value="ECO:0007669"/>
    <property type="project" value="TreeGrafter"/>
</dbReference>
<dbReference type="PROSITE" id="PS00086">
    <property type="entry name" value="CYTOCHROME_P450"/>
    <property type="match status" value="1"/>
</dbReference>
<accession>A0A1I8GVW5</accession>
<reference evidence="17" key="1">
    <citation type="submission" date="2016-11" db="UniProtKB">
        <authorList>
            <consortium name="WormBaseParasite"/>
        </authorList>
    </citation>
    <scope>IDENTIFICATION</scope>
</reference>
<dbReference type="InterPro" id="IPR036396">
    <property type="entry name" value="Cyt_P450_sf"/>
</dbReference>
<evidence type="ECO:0000313" key="17">
    <source>
        <dbReference type="WBParaSite" id="maker-uti_cns_0003236-snap-gene-0.4-mRNA-1"/>
    </source>
</evidence>
<dbReference type="SUPFAM" id="SSF48264">
    <property type="entry name" value="Cytochrome P450"/>
    <property type="match status" value="1"/>
</dbReference>
<feature type="transmembrane region" description="Helical" evidence="15">
    <location>
        <begin position="253"/>
        <end position="277"/>
    </location>
</feature>
<keyword evidence="12 15" id="KW-0472">Membrane</keyword>
<evidence type="ECO:0000256" key="9">
    <source>
        <dbReference type="ARBA" id="ARBA00023002"/>
    </source>
</evidence>
<evidence type="ECO:0000256" key="11">
    <source>
        <dbReference type="ARBA" id="ARBA00023033"/>
    </source>
</evidence>
<feature type="region of interest" description="Disordered" evidence="14">
    <location>
        <begin position="286"/>
        <end position="309"/>
    </location>
</feature>
<dbReference type="InterPro" id="IPR050182">
    <property type="entry name" value="Cytochrome_P450_fam2"/>
</dbReference>
<keyword evidence="15" id="KW-0812">Transmembrane</keyword>
<evidence type="ECO:0000256" key="1">
    <source>
        <dbReference type="ARBA" id="ARBA00001971"/>
    </source>
</evidence>
<keyword evidence="7" id="KW-0256">Endoplasmic reticulum</keyword>
<evidence type="ECO:0000256" key="15">
    <source>
        <dbReference type="SAM" id="Phobius"/>
    </source>
</evidence>
<evidence type="ECO:0000256" key="10">
    <source>
        <dbReference type="ARBA" id="ARBA00023004"/>
    </source>
</evidence>
<feature type="transmembrane region" description="Helical" evidence="15">
    <location>
        <begin position="314"/>
        <end position="344"/>
    </location>
</feature>
<evidence type="ECO:0000256" key="5">
    <source>
        <dbReference type="ARBA" id="ARBA00022617"/>
    </source>
</evidence>
<dbReference type="InterPro" id="IPR002401">
    <property type="entry name" value="Cyt_P450_E_grp-I"/>
</dbReference>
<dbReference type="AlphaFoldDB" id="A0A1I8GVW5"/>
<dbReference type="PRINTS" id="PR00463">
    <property type="entry name" value="EP450I"/>
</dbReference>
<keyword evidence="8" id="KW-0492">Microsome</keyword>
<evidence type="ECO:0000256" key="12">
    <source>
        <dbReference type="ARBA" id="ARBA00023136"/>
    </source>
</evidence>
<evidence type="ECO:0000313" key="16">
    <source>
        <dbReference type="Proteomes" id="UP000095280"/>
    </source>
</evidence>
<organism evidence="16 17">
    <name type="scientific">Macrostomum lignano</name>
    <dbReference type="NCBI Taxonomy" id="282301"/>
    <lineage>
        <taxon>Eukaryota</taxon>
        <taxon>Metazoa</taxon>
        <taxon>Spiralia</taxon>
        <taxon>Lophotrochozoa</taxon>
        <taxon>Platyhelminthes</taxon>
        <taxon>Rhabditophora</taxon>
        <taxon>Macrostomorpha</taxon>
        <taxon>Macrostomida</taxon>
        <taxon>Macrostomidae</taxon>
        <taxon>Macrostomum</taxon>
    </lineage>
</organism>
<feature type="compositionally biased region" description="Basic and acidic residues" evidence="14">
    <location>
        <begin position="296"/>
        <end position="307"/>
    </location>
</feature>
<protein>
    <submittedName>
        <fullName evidence="17">Mab-21 domain-containing protein</fullName>
    </submittedName>
</protein>
<keyword evidence="10 13" id="KW-0408">Iron</keyword>
<dbReference type="FunFam" id="1.10.630.10:FF:000238">
    <property type="entry name" value="Cytochrome P450 2A6"/>
    <property type="match status" value="1"/>
</dbReference>
<keyword evidence="11" id="KW-0503">Monooxygenase</keyword>
<evidence type="ECO:0000256" key="8">
    <source>
        <dbReference type="ARBA" id="ARBA00022848"/>
    </source>
</evidence>
<dbReference type="Pfam" id="PF00067">
    <property type="entry name" value="p450"/>
    <property type="match status" value="1"/>
</dbReference>
<dbReference type="GO" id="GO:0006082">
    <property type="term" value="P:organic acid metabolic process"/>
    <property type="evidence" value="ECO:0007669"/>
    <property type="project" value="TreeGrafter"/>
</dbReference>
<evidence type="ECO:0000256" key="7">
    <source>
        <dbReference type="ARBA" id="ARBA00022824"/>
    </source>
</evidence>
<dbReference type="WBParaSite" id="maker-uti_cns_0003236-snap-gene-0.4-mRNA-1">
    <property type="protein sequence ID" value="maker-uti_cns_0003236-snap-gene-0.4-mRNA-1"/>
    <property type="gene ID" value="maker-uti_cns_0003236-snap-gene-0.4"/>
</dbReference>
<dbReference type="Gene3D" id="1.10.630.10">
    <property type="entry name" value="Cytochrome P450"/>
    <property type="match status" value="1"/>
</dbReference>
<dbReference type="InterPro" id="IPR017972">
    <property type="entry name" value="Cyt_P450_CS"/>
</dbReference>
<dbReference type="GO" id="GO:0016712">
    <property type="term" value="F:oxidoreductase activity, acting on paired donors, with incorporation or reduction of molecular oxygen, reduced flavin or flavoprotein as one donor, and incorporation of one atom of oxygen"/>
    <property type="evidence" value="ECO:0007669"/>
    <property type="project" value="TreeGrafter"/>
</dbReference>
<dbReference type="GO" id="GO:0005506">
    <property type="term" value="F:iron ion binding"/>
    <property type="evidence" value="ECO:0007669"/>
    <property type="project" value="InterPro"/>
</dbReference>
<sequence>TYRNEFWCSNKSVKVKSQIVNLWDSSYKLALEFRSDDKQVRSNAKGVQVDVQVLGRDYCHRTMLFFEGSCYLITPERLTPAEAFSIAKNYLGNVFTVPKNRNNSAFFRPFIQRNSERSKELPFESPLALSSQQLWTGYIIHFCERQPSSGASVDTEFSDPLNNCQRSIRNMMVLFNSSSSYNDHCSRCALSVHWDSSNNPIFTCQSMDLNLPALIEFKQIPATKGDSQPQLFTTCDMPQPSASSDYSTMSASFQITIIVVSLIIILIVLISAAYCYVQKMKSNREQPQRQEAVGDVNKDSKSADRSSRSYTPSFLSTVLIATMLSAGTAILSSLTGLLLLQYLYDNWRRRRGPPGPWGVPLLGCLLQLRPTLWDAGRRFRRLYGDIVQLPTLPGREVLLVQGFEAIREMLVASGDQFNGRLRNSLRLRLLNPGHRGIAASMGPSSDTLRRFSLRTLKNFGLGRAESERRILQEFEQLRAQFLANCGRDFDPRNSINKAVALVTLRFLFGDLAAYDSQEFSQYLEASSTVLRYQQENSIINEIALRVPFRHEHKRRIAEEGAPQEPGNYTEAFLIEQMKPDSPAELFNDDQLAYCLADLFIAGSDTTTNTLLWSLLLMAVHPEVQDRVHSELAGVVGSGRLPNMRDRPLLPYTDAVIHEVMRYRPIAAMLLPHTPLDRAGTRLRNYWIPGNTLIAFSVISVHQDPGHWATPLEFNPGHFLDETGTKFRPSEYFMPFGLGRRACMGEALARMETFLFFACLMLSFQVSLDPGCQPGPLDKILQGNMAGGVLGPLPFRIRALPR</sequence>
<evidence type="ECO:0000256" key="4">
    <source>
        <dbReference type="ARBA" id="ARBA00010617"/>
    </source>
</evidence>
<comment type="similarity">
    <text evidence="4">Belongs to the cytochrome P450 family.</text>
</comment>
<proteinExistence type="inferred from homology"/>
<keyword evidence="9" id="KW-0560">Oxidoreductase</keyword>
<dbReference type="GO" id="GO:0006805">
    <property type="term" value="P:xenobiotic metabolic process"/>
    <property type="evidence" value="ECO:0007669"/>
    <property type="project" value="TreeGrafter"/>
</dbReference>
<dbReference type="PANTHER" id="PTHR24300:SF403">
    <property type="entry name" value="CYTOCHROME P450 306A1"/>
    <property type="match status" value="1"/>
</dbReference>
<comment type="cofactor">
    <cofactor evidence="1 13">
        <name>heme</name>
        <dbReference type="ChEBI" id="CHEBI:30413"/>
    </cofactor>
</comment>
<keyword evidence="16" id="KW-1185">Reference proteome</keyword>
<evidence type="ECO:0000256" key="2">
    <source>
        <dbReference type="ARBA" id="ARBA00004174"/>
    </source>
</evidence>
<comment type="subcellular location">
    <subcellularLocation>
        <location evidence="3">Endoplasmic reticulum membrane</location>
        <topology evidence="3">Peripheral membrane protein</topology>
    </subcellularLocation>
    <subcellularLocation>
        <location evidence="2">Microsome membrane</location>
        <topology evidence="2">Peripheral membrane protein</topology>
    </subcellularLocation>
</comment>
<keyword evidence="15" id="KW-1133">Transmembrane helix</keyword>
<evidence type="ECO:0000256" key="14">
    <source>
        <dbReference type="SAM" id="MobiDB-lite"/>
    </source>
</evidence>
<evidence type="ECO:0000256" key="3">
    <source>
        <dbReference type="ARBA" id="ARBA00004406"/>
    </source>
</evidence>
<name>A0A1I8GVW5_9PLAT</name>
<keyword evidence="5 13" id="KW-0349">Heme</keyword>
<dbReference type="Proteomes" id="UP000095280">
    <property type="component" value="Unplaced"/>
</dbReference>
<evidence type="ECO:0000256" key="13">
    <source>
        <dbReference type="PIRSR" id="PIRSR602401-1"/>
    </source>
</evidence>
<dbReference type="InterPro" id="IPR001128">
    <property type="entry name" value="Cyt_P450"/>
</dbReference>
<feature type="binding site" description="axial binding residue" evidence="13">
    <location>
        <position position="742"/>
    </location>
    <ligand>
        <name>heme</name>
        <dbReference type="ChEBI" id="CHEBI:30413"/>
    </ligand>
    <ligandPart>
        <name>Fe</name>
        <dbReference type="ChEBI" id="CHEBI:18248"/>
    </ligandPart>
</feature>
<keyword evidence="6 13" id="KW-0479">Metal-binding</keyword>
<dbReference type="PANTHER" id="PTHR24300">
    <property type="entry name" value="CYTOCHROME P450 508A4-RELATED"/>
    <property type="match status" value="1"/>
</dbReference>
<dbReference type="GO" id="GO:0005789">
    <property type="term" value="C:endoplasmic reticulum membrane"/>
    <property type="evidence" value="ECO:0007669"/>
    <property type="project" value="UniProtKB-SubCell"/>
</dbReference>
<dbReference type="GO" id="GO:0020037">
    <property type="term" value="F:heme binding"/>
    <property type="evidence" value="ECO:0007669"/>
    <property type="project" value="InterPro"/>
</dbReference>
<dbReference type="PRINTS" id="PR00385">
    <property type="entry name" value="P450"/>
</dbReference>